<keyword evidence="3" id="KW-1185">Reference proteome</keyword>
<feature type="transmembrane region" description="Helical" evidence="1">
    <location>
        <begin position="12"/>
        <end position="31"/>
    </location>
</feature>
<dbReference type="AlphaFoldDB" id="A0AAV0VX76"/>
<organism evidence="2 3">
    <name type="scientific">Macrosiphum euphorbiae</name>
    <name type="common">potato aphid</name>
    <dbReference type="NCBI Taxonomy" id="13131"/>
    <lineage>
        <taxon>Eukaryota</taxon>
        <taxon>Metazoa</taxon>
        <taxon>Ecdysozoa</taxon>
        <taxon>Arthropoda</taxon>
        <taxon>Hexapoda</taxon>
        <taxon>Insecta</taxon>
        <taxon>Pterygota</taxon>
        <taxon>Neoptera</taxon>
        <taxon>Paraneoptera</taxon>
        <taxon>Hemiptera</taxon>
        <taxon>Sternorrhyncha</taxon>
        <taxon>Aphidomorpha</taxon>
        <taxon>Aphidoidea</taxon>
        <taxon>Aphididae</taxon>
        <taxon>Macrosiphini</taxon>
        <taxon>Macrosiphum</taxon>
    </lineage>
</organism>
<dbReference type="EMBL" id="CARXXK010000001">
    <property type="protein sequence ID" value="CAI6348200.1"/>
    <property type="molecule type" value="Genomic_DNA"/>
</dbReference>
<protein>
    <submittedName>
        <fullName evidence="2">Uncharacterized protein</fullName>
    </submittedName>
</protein>
<sequence>MFYPWLNFEVFIPVFQSMSLLVVLVVLVTAIDRASPFANLPWTFTSGLHGIITFLNAFRKFSDKNAYNIGFRHELVYARQWLTIWTMTLIAVIS</sequence>
<evidence type="ECO:0000313" key="2">
    <source>
        <dbReference type="EMBL" id="CAI6348200.1"/>
    </source>
</evidence>
<proteinExistence type="predicted"/>
<gene>
    <name evidence="2" type="ORF">MEUPH1_LOCUS4899</name>
</gene>
<keyword evidence="1" id="KW-0812">Transmembrane</keyword>
<reference evidence="2 3" key="1">
    <citation type="submission" date="2023-01" db="EMBL/GenBank/DDBJ databases">
        <authorList>
            <person name="Whitehead M."/>
        </authorList>
    </citation>
    <scope>NUCLEOTIDE SEQUENCE [LARGE SCALE GENOMIC DNA]</scope>
</reference>
<accession>A0AAV0VX76</accession>
<evidence type="ECO:0000313" key="3">
    <source>
        <dbReference type="Proteomes" id="UP001160148"/>
    </source>
</evidence>
<keyword evidence="1" id="KW-0472">Membrane</keyword>
<feature type="transmembrane region" description="Helical" evidence="1">
    <location>
        <begin position="37"/>
        <end position="55"/>
    </location>
</feature>
<dbReference type="Proteomes" id="UP001160148">
    <property type="component" value="Unassembled WGS sequence"/>
</dbReference>
<keyword evidence="1" id="KW-1133">Transmembrane helix</keyword>
<evidence type="ECO:0000256" key="1">
    <source>
        <dbReference type="SAM" id="Phobius"/>
    </source>
</evidence>
<name>A0AAV0VX76_9HEMI</name>
<comment type="caution">
    <text evidence="2">The sequence shown here is derived from an EMBL/GenBank/DDBJ whole genome shotgun (WGS) entry which is preliminary data.</text>
</comment>